<dbReference type="InterPro" id="IPR021395">
    <property type="entry name" value="DUF3035"/>
</dbReference>
<reference evidence="3" key="1">
    <citation type="submission" date="2016-10" db="EMBL/GenBank/DDBJ databases">
        <authorList>
            <person name="Varghese N."/>
            <person name="Submissions S."/>
        </authorList>
    </citation>
    <scope>NUCLEOTIDE SEQUENCE [LARGE SCALE GENOMIC DNA]</scope>
    <source>
        <strain evidence="3">S6-262</strain>
    </source>
</reference>
<evidence type="ECO:0000313" key="3">
    <source>
        <dbReference type="Proteomes" id="UP000199206"/>
    </source>
</evidence>
<dbReference type="OrthoDB" id="8478256at2"/>
<dbReference type="RefSeq" id="WP_093667080.1">
    <property type="nucleotide sequence ID" value="NZ_FOCF01000013.1"/>
</dbReference>
<feature type="compositionally biased region" description="Polar residues" evidence="1">
    <location>
        <begin position="81"/>
        <end position="91"/>
    </location>
</feature>
<dbReference type="EMBL" id="FOCF01000013">
    <property type="protein sequence ID" value="SEN79450.1"/>
    <property type="molecule type" value="Genomic_DNA"/>
</dbReference>
<gene>
    <name evidence="2" type="ORF">SAMN05192583_3582</name>
</gene>
<evidence type="ECO:0000313" key="2">
    <source>
        <dbReference type="EMBL" id="SEN79450.1"/>
    </source>
</evidence>
<organism evidence="2 3">
    <name type="scientific">Sphingomonas gellani</name>
    <dbReference type="NCBI Taxonomy" id="1166340"/>
    <lineage>
        <taxon>Bacteria</taxon>
        <taxon>Pseudomonadati</taxon>
        <taxon>Pseudomonadota</taxon>
        <taxon>Alphaproteobacteria</taxon>
        <taxon>Sphingomonadales</taxon>
        <taxon>Sphingomonadaceae</taxon>
        <taxon>Sphingomonas</taxon>
    </lineage>
</organism>
<dbReference type="AlphaFoldDB" id="A0A1H8JFF8"/>
<dbReference type="STRING" id="1166340.SAMN05192583_3582"/>
<accession>A0A1H8JFF8</accession>
<name>A0A1H8JFF8_9SPHN</name>
<protein>
    <submittedName>
        <fullName evidence="2">Beta-barrel assembly machine subunit BamF</fullName>
    </submittedName>
</protein>
<dbReference type="Pfam" id="PF11233">
    <property type="entry name" value="DUF3035"/>
    <property type="match status" value="1"/>
</dbReference>
<keyword evidence="3" id="KW-1185">Reference proteome</keyword>
<dbReference type="PROSITE" id="PS51257">
    <property type="entry name" value="PROKAR_LIPOPROTEIN"/>
    <property type="match status" value="1"/>
</dbReference>
<proteinExistence type="predicted"/>
<evidence type="ECO:0000256" key="1">
    <source>
        <dbReference type="SAM" id="MobiDB-lite"/>
    </source>
</evidence>
<dbReference type="Proteomes" id="UP000199206">
    <property type="component" value="Unassembled WGS sequence"/>
</dbReference>
<sequence>MRKIVPIALGLAGVALLSGCGKRGFDRARPDEFAVARQAPLVIPPDFSLTPPQPGAARPQDAASNTQTLDALFGGPAQRSAGESATVTQAGGDTADEGVRSTVGDPDTSVVDKGATTRDIVAAPEGDGQDARASTQGK</sequence>
<feature type="region of interest" description="Disordered" evidence="1">
    <location>
        <begin position="44"/>
        <end position="138"/>
    </location>
</feature>